<proteinExistence type="predicted"/>
<reference evidence="1" key="2">
    <citation type="submission" date="2023-01" db="EMBL/GenBank/DDBJ databases">
        <authorList>
            <person name="Rosani U."/>
            <person name="Delmont T.O."/>
            <person name="Gaia M."/>
            <person name="Krupovic M."/>
        </authorList>
    </citation>
    <scope>NUCLEOTIDE SEQUENCE</scope>
    <source>
        <strain evidence="1">MalacoHV2/Med/2018 153</strain>
    </source>
</reference>
<dbReference type="EMBL" id="BK063061">
    <property type="protein sequence ID" value="DBA11599.1"/>
    <property type="molecule type" value="Genomic_DNA"/>
</dbReference>
<accession>A0AA48SIJ8</accession>
<protein>
    <submittedName>
        <fullName evidence="1">ORF59</fullName>
    </submittedName>
</protein>
<reference evidence="1" key="1">
    <citation type="journal article" date="2023" name="Front. Mar. Sci.">
        <title>Tracing the invertebrate herpesviruses in the global sequence datasets.</title>
        <authorList>
            <person name="Rosani U."/>
            <person name="Gaia M."/>
            <person name="Delmont T.O."/>
            <person name="Krupovic M."/>
        </authorList>
    </citation>
    <scope>NUCLEOTIDE SEQUENCE</scope>
    <source>
        <strain evidence="1">MalacoHV2/Med/2018 153</strain>
    </source>
</reference>
<name>A0AA48SIJ8_9VIRU</name>
<evidence type="ECO:0000313" key="1">
    <source>
        <dbReference type="EMBL" id="DBA11599.1"/>
    </source>
</evidence>
<organism evidence="1">
    <name type="scientific">Malaco herpesvirus 2</name>
    <dbReference type="NCBI Taxonomy" id="3031798"/>
    <lineage>
        <taxon>Viruses</taxon>
        <taxon>Duplodnaviria</taxon>
        <taxon>Heunggongvirae</taxon>
        <taxon>Peploviricota</taxon>
        <taxon>Herviviricetes</taxon>
        <taxon>Herpesvirales</taxon>
        <taxon>Malacoherpesviridae</taxon>
    </lineage>
</organism>
<sequence>MNFINEIKVDLNIVVCLDKTHGRVRNASNINDQLTMKRLMIRLYVNDGPLKLETAKIFLDLHHSRGIQPLLVNFVIYTLEFLYIRKAKITISNESVEYMKWRLMKHHENPHRCHMVDLYVCVIGMSELTCEVRSLQTLCRFSIVNNITDYRTLHQPELLGLNESASELLFGDSFLLKSVSDSKAKQKPEENNTFAEVVLNELEEHAEEEHEPEEGYCQFCNISLKDIREYELPSDLYSDIKVFSSSVIFSVDVGRPVSYMESDTSEISVGGMIVDHFRKLDKCLRGQLYQVISEHGSRFSSHQLWDTIYLQSHIQSCRKDTCHSFHSEPMYVSKLKPVIEKVPYPEFRYSSYYDYDYEENNQADERRVCQCLMWMWDVQNVIKEHWGIVDIH</sequence>